<feature type="transmembrane region" description="Helical" evidence="1">
    <location>
        <begin position="45"/>
        <end position="66"/>
    </location>
</feature>
<keyword evidence="1" id="KW-0472">Membrane</keyword>
<comment type="caution">
    <text evidence="2">The sequence shown here is derived from an EMBL/GenBank/DDBJ whole genome shotgun (WGS) entry which is preliminary data.</text>
</comment>
<dbReference type="EMBL" id="VNIP01000018">
    <property type="protein sequence ID" value="KAA1175458.1"/>
    <property type="molecule type" value="Genomic_DNA"/>
</dbReference>
<keyword evidence="1" id="KW-1133">Transmembrane helix</keyword>
<dbReference type="OrthoDB" id="7273400at2"/>
<dbReference type="Proteomes" id="UP000323608">
    <property type="component" value="Unassembled WGS sequence"/>
</dbReference>
<name>A0A5B0VM90_RHITR</name>
<evidence type="ECO:0000313" key="2">
    <source>
        <dbReference type="EMBL" id="KAA1175458.1"/>
    </source>
</evidence>
<dbReference type="AlphaFoldDB" id="A0A5B0VM90"/>
<protein>
    <recommendedName>
        <fullName evidence="4">Amino acid transporter</fullName>
    </recommendedName>
</protein>
<keyword evidence="1" id="KW-0812">Transmembrane</keyword>
<gene>
    <name evidence="2" type="ORF">FP026_28630</name>
</gene>
<evidence type="ECO:0000313" key="3">
    <source>
        <dbReference type="Proteomes" id="UP000323608"/>
    </source>
</evidence>
<organism evidence="2 3">
    <name type="scientific">Rhizobium tropici</name>
    <dbReference type="NCBI Taxonomy" id="398"/>
    <lineage>
        <taxon>Bacteria</taxon>
        <taxon>Pseudomonadati</taxon>
        <taxon>Pseudomonadota</taxon>
        <taxon>Alphaproteobacteria</taxon>
        <taxon>Hyphomicrobiales</taxon>
        <taxon>Rhizobiaceae</taxon>
        <taxon>Rhizobium/Agrobacterium group</taxon>
        <taxon>Rhizobium</taxon>
    </lineage>
</organism>
<sequence>MTLVHNERTKLLANALDRASTACIAAGLIAPVVSAVNGTAAFQLSWIAILSSISWLFAAFTLHMAARHVVGRLKL</sequence>
<proteinExistence type="predicted"/>
<evidence type="ECO:0000256" key="1">
    <source>
        <dbReference type="SAM" id="Phobius"/>
    </source>
</evidence>
<evidence type="ECO:0008006" key="4">
    <source>
        <dbReference type="Google" id="ProtNLM"/>
    </source>
</evidence>
<accession>A0A5B0VM90</accession>
<reference evidence="2 3" key="1">
    <citation type="submission" date="2019-07" db="EMBL/GenBank/DDBJ databases">
        <title>The Draft Genome Sequence of Rhizobium tropici SARCC-755 Associated with Superior Nodulation on Pigeonpea (Cajanus cajan (L.) Millsp.).</title>
        <authorList>
            <person name="Bopape F.L."/>
            <person name="Hassen A.I."/>
            <person name="Swanevelder Z.H."/>
            <person name="Gwata E.T."/>
        </authorList>
    </citation>
    <scope>NUCLEOTIDE SEQUENCE [LARGE SCALE GENOMIC DNA]</scope>
    <source>
        <strain evidence="2 3">SARCC-755</strain>
    </source>
</reference>